<protein>
    <submittedName>
        <fullName evidence="4">TetR/AcrR family transcriptional regulator</fullName>
    </submittedName>
</protein>
<feature type="domain" description="HTH tetR-type" evidence="3">
    <location>
        <begin position="13"/>
        <end position="73"/>
    </location>
</feature>
<dbReference type="Proteomes" id="UP001597151">
    <property type="component" value="Unassembled WGS sequence"/>
</dbReference>
<feature type="DNA-binding region" description="H-T-H motif" evidence="2">
    <location>
        <begin position="36"/>
        <end position="55"/>
    </location>
</feature>
<dbReference type="InterPro" id="IPR001647">
    <property type="entry name" value="HTH_TetR"/>
</dbReference>
<accession>A0ABW3T7I1</accession>
<dbReference type="Gene3D" id="1.10.357.10">
    <property type="entry name" value="Tetracycline Repressor, domain 2"/>
    <property type="match status" value="1"/>
</dbReference>
<dbReference type="Pfam" id="PF00440">
    <property type="entry name" value="TetR_N"/>
    <property type="match status" value="1"/>
</dbReference>
<name>A0ABW3T7I1_9RHOB</name>
<dbReference type="EMBL" id="JBHTKR010000001">
    <property type="protein sequence ID" value="MFD1193139.1"/>
    <property type="molecule type" value="Genomic_DNA"/>
</dbReference>
<dbReference type="InterPro" id="IPR009057">
    <property type="entry name" value="Homeodomain-like_sf"/>
</dbReference>
<keyword evidence="5" id="KW-1185">Reference proteome</keyword>
<dbReference type="SUPFAM" id="SSF46689">
    <property type="entry name" value="Homeodomain-like"/>
    <property type="match status" value="1"/>
</dbReference>
<reference evidence="5" key="1">
    <citation type="journal article" date="2019" name="Int. J. Syst. Evol. Microbiol.">
        <title>The Global Catalogue of Microorganisms (GCM) 10K type strain sequencing project: providing services to taxonomists for standard genome sequencing and annotation.</title>
        <authorList>
            <consortium name="The Broad Institute Genomics Platform"/>
            <consortium name="The Broad Institute Genome Sequencing Center for Infectious Disease"/>
            <person name="Wu L."/>
            <person name="Ma J."/>
        </authorList>
    </citation>
    <scope>NUCLEOTIDE SEQUENCE [LARGE SCALE GENOMIC DNA]</scope>
    <source>
        <strain evidence="5">CCUG 55328</strain>
    </source>
</reference>
<evidence type="ECO:0000313" key="5">
    <source>
        <dbReference type="Proteomes" id="UP001597151"/>
    </source>
</evidence>
<dbReference type="PROSITE" id="PS50977">
    <property type="entry name" value="HTH_TETR_2"/>
    <property type="match status" value="1"/>
</dbReference>
<evidence type="ECO:0000256" key="2">
    <source>
        <dbReference type="PROSITE-ProRule" id="PRU00335"/>
    </source>
</evidence>
<keyword evidence="1 2" id="KW-0238">DNA-binding</keyword>
<comment type="caution">
    <text evidence="4">The sequence shown here is derived from an EMBL/GenBank/DDBJ whole genome shotgun (WGS) entry which is preliminary data.</text>
</comment>
<dbReference type="RefSeq" id="WP_380788113.1">
    <property type="nucleotide sequence ID" value="NZ_JBHTKR010000001.1"/>
</dbReference>
<dbReference type="PRINTS" id="PR00455">
    <property type="entry name" value="HTHTETR"/>
</dbReference>
<evidence type="ECO:0000259" key="3">
    <source>
        <dbReference type="PROSITE" id="PS50977"/>
    </source>
</evidence>
<sequence length="220" mass="25023">MNEQSPEKKSGWRGSEDLWLNAAYDLLIEKGVDAVKVLPLAQTLGLSRTSFYGHFDSREALLAALVTRWRDKNTGNLIGQTRAYAETITEAVFNIFDCWLRPDLFDARLDHAIRNWALGDPALRAILEGNDADRIDAIAAMFERFGYTAEDARIRAFTIYYTQVGYVSMMVQEDTQVRVDRMPNYIEVFTGRSPTASEVERFRARHLPPAGQARRRRGGD</sequence>
<proteinExistence type="predicted"/>
<evidence type="ECO:0000256" key="1">
    <source>
        <dbReference type="ARBA" id="ARBA00023125"/>
    </source>
</evidence>
<evidence type="ECO:0000313" key="4">
    <source>
        <dbReference type="EMBL" id="MFD1193139.1"/>
    </source>
</evidence>
<gene>
    <name evidence="4" type="ORF">ACFQ3C_00470</name>
</gene>
<organism evidence="4 5">
    <name type="scientific">Seohaeicola saemankumensis</name>
    <dbReference type="NCBI Taxonomy" id="481181"/>
    <lineage>
        <taxon>Bacteria</taxon>
        <taxon>Pseudomonadati</taxon>
        <taxon>Pseudomonadota</taxon>
        <taxon>Alphaproteobacteria</taxon>
        <taxon>Rhodobacterales</taxon>
        <taxon>Roseobacteraceae</taxon>
        <taxon>Seohaeicola</taxon>
    </lineage>
</organism>